<keyword evidence="8" id="KW-1133">Transmembrane helix</keyword>
<keyword evidence="8" id="KW-0812">Transmembrane</keyword>
<dbReference type="InterPro" id="IPR019756">
    <property type="entry name" value="Pept_S26A_signal_pept_1_Ser-AS"/>
</dbReference>
<reference evidence="11 12" key="1">
    <citation type="submission" date="2019-03" db="EMBL/GenBank/DDBJ databases">
        <title>Genomic Encyclopedia of Type Strains, Phase IV (KMG-IV): sequencing the most valuable type-strain genomes for metagenomic binning, comparative biology and taxonomic classification.</title>
        <authorList>
            <person name="Goeker M."/>
        </authorList>
    </citation>
    <scope>NUCLEOTIDE SEQUENCE [LARGE SCALE GENOMIC DNA]</scope>
    <source>
        <strain evidence="11 12">DSM 24629</strain>
    </source>
</reference>
<keyword evidence="12" id="KW-1185">Reference proteome</keyword>
<evidence type="ECO:0000256" key="6">
    <source>
        <dbReference type="ARBA" id="ARBA00022801"/>
    </source>
</evidence>
<keyword evidence="6 8" id="KW-0378">Hydrolase</keyword>
<dbReference type="GO" id="GO:0004252">
    <property type="term" value="F:serine-type endopeptidase activity"/>
    <property type="evidence" value="ECO:0007669"/>
    <property type="project" value="InterPro"/>
</dbReference>
<dbReference type="EMBL" id="SMAL01000001">
    <property type="protein sequence ID" value="TCT16981.1"/>
    <property type="molecule type" value="Genomic_DNA"/>
</dbReference>
<evidence type="ECO:0000256" key="5">
    <source>
        <dbReference type="ARBA" id="ARBA00022670"/>
    </source>
</evidence>
<keyword evidence="5 8" id="KW-0645">Protease</keyword>
<dbReference type="GO" id="GO:0009003">
    <property type="term" value="F:signal peptidase activity"/>
    <property type="evidence" value="ECO:0007669"/>
    <property type="project" value="UniProtKB-EC"/>
</dbReference>
<evidence type="ECO:0000256" key="2">
    <source>
        <dbReference type="ARBA" id="ARBA00004401"/>
    </source>
</evidence>
<dbReference type="PRINTS" id="PR00727">
    <property type="entry name" value="LEADERPTASE"/>
</dbReference>
<comment type="subcellular location">
    <subcellularLocation>
        <location evidence="2">Cell membrane</location>
        <topology evidence="2">Single-pass type II membrane protein</topology>
    </subcellularLocation>
    <subcellularLocation>
        <location evidence="9">Membrane</location>
        <topology evidence="9">Single-pass type II membrane protein</topology>
    </subcellularLocation>
</comment>
<dbReference type="CDD" id="cd06530">
    <property type="entry name" value="S26_SPase_I"/>
    <property type="match status" value="1"/>
</dbReference>
<name>A0A4R3MP33_9FIRM</name>
<dbReference type="EC" id="3.4.21.89" evidence="4 8"/>
<protein>
    <recommendedName>
        <fullName evidence="4 8">Signal peptidase I</fullName>
        <ecNumber evidence="4 8">3.4.21.89</ecNumber>
    </recommendedName>
</protein>
<comment type="caution">
    <text evidence="11">The sequence shown here is derived from an EMBL/GenBank/DDBJ whole genome shotgun (WGS) entry which is preliminary data.</text>
</comment>
<dbReference type="Pfam" id="PF10502">
    <property type="entry name" value="Peptidase_S26"/>
    <property type="match status" value="1"/>
</dbReference>
<accession>A0A4R3MP33</accession>
<evidence type="ECO:0000256" key="3">
    <source>
        <dbReference type="ARBA" id="ARBA00009370"/>
    </source>
</evidence>
<dbReference type="InterPro" id="IPR019533">
    <property type="entry name" value="Peptidase_S26"/>
</dbReference>
<keyword evidence="8" id="KW-0472">Membrane</keyword>
<gene>
    <name evidence="11" type="ORF">EDC18_101277</name>
</gene>
<evidence type="ECO:0000256" key="8">
    <source>
        <dbReference type="RuleBase" id="RU003993"/>
    </source>
</evidence>
<dbReference type="PROSITE" id="PS00501">
    <property type="entry name" value="SPASE_I_1"/>
    <property type="match status" value="1"/>
</dbReference>
<dbReference type="Proteomes" id="UP000294902">
    <property type="component" value="Unassembled WGS sequence"/>
</dbReference>
<dbReference type="GO" id="GO:0005886">
    <property type="term" value="C:plasma membrane"/>
    <property type="evidence" value="ECO:0007669"/>
    <property type="project" value="UniProtKB-SubCell"/>
</dbReference>
<dbReference type="PANTHER" id="PTHR43390:SF1">
    <property type="entry name" value="CHLOROPLAST PROCESSING PEPTIDASE"/>
    <property type="match status" value="1"/>
</dbReference>
<feature type="active site" evidence="7">
    <location>
        <position position="79"/>
    </location>
</feature>
<dbReference type="InterPro" id="IPR036286">
    <property type="entry name" value="LexA/Signal_pep-like_sf"/>
</dbReference>
<comment type="similarity">
    <text evidence="3 9">Belongs to the peptidase S26 family.</text>
</comment>
<dbReference type="PROSITE" id="PS00761">
    <property type="entry name" value="SPASE_I_3"/>
    <property type="match status" value="1"/>
</dbReference>
<evidence type="ECO:0000256" key="7">
    <source>
        <dbReference type="PIRSR" id="PIRSR600223-1"/>
    </source>
</evidence>
<proteinExistence type="inferred from homology"/>
<feature type="domain" description="Peptidase S26" evidence="10">
    <location>
        <begin position="7"/>
        <end position="164"/>
    </location>
</feature>
<dbReference type="PROSITE" id="PS00760">
    <property type="entry name" value="SPASE_I_2"/>
    <property type="match status" value="1"/>
</dbReference>
<dbReference type="OrthoDB" id="9802919at2"/>
<comment type="catalytic activity">
    <reaction evidence="1 8">
        <text>Cleavage of hydrophobic, N-terminal signal or leader sequences from secreted and periplasmic proteins.</text>
        <dbReference type="EC" id="3.4.21.89"/>
    </reaction>
</comment>
<dbReference type="NCBIfam" id="TIGR02227">
    <property type="entry name" value="sigpep_I_bact"/>
    <property type="match status" value="1"/>
</dbReference>
<dbReference type="InterPro" id="IPR019758">
    <property type="entry name" value="Pept_S26A_signal_pept_1_CS"/>
</dbReference>
<feature type="transmembrane region" description="Helical" evidence="8">
    <location>
        <begin position="6"/>
        <end position="27"/>
    </location>
</feature>
<dbReference type="GO" id="GO:0006465">
    <property type="term" value="P:signal peptide processing"/>
    <property type="evidence" value="ECO:0007669"/>
    <property type="project" value="InterPro"/>
</dbReference>
<evidence type="ECO:0000313" key="12">
    <source>
        <dbReference type="Proteomes" id="UP000294902"/>
    </source>
</evidence>
<organism evidence="11 12">
    <name type="scientific">Natranaerovirga pectinivora</name>
    <dbReference type="NCBI Taxonomy" id="682400"/>
    <lineage>
        <taxon>Bacteria</taxon>
        <taxon>Bacillati</taxon>
        <taxon>Bacillota</taxon>
        <taxon>Clostridia</taxon>
        <taxon>Lachnospirales</taxon>
        <taxon>Natranaerovirgaceae</taxon>
        <taxon>Natranaerovirga</taxon>
    </lineage>
</organism>
<dbReference type="InterPro" id="IPR000223">
    <property type="entry name" value="Pept_S26A_signal_pept_1"/>
</dbReference>
<dbReference type="Gene3D" id="2.10.109.10">
    <property type="entry name" value="Umud Fragment, subunit A"/>
    <property type="match status" value="1"/>
</dbReference>
<dbReference type="InterPro" id="IPR019757">
    <property type="entry name" value="Pept_S26A_signal_pept_1_Lys-AS"/>
</dbReference>
<dbReference type="AlphaFoldDB" id="A0A4R3MP33"/>
<dbReference type="PANTHER" id="PTHR43390">
    <property type="entry name" value="SIGNAL PEPTIDASE I"/>
    <property type="match status" value="1"/>
</dbReference>
<evidence type="ECO:0000259" key="10">
    <source>
        <dbReference type="Pfam" id="PF10502"/>
    </source>
</evidence>
<dbReference type="RefSeq" id="WP_132249496.1">
    <property type="nucleotide sequence ID" value="NZ_SMAL01000001.1"/>
</dbReference>
<dbReference type="SUPFAM" id="SSF51306">
    <property type="entry name" value="LexA/Signal peptidase"/>
    <property type="match status" value="1"/>
</dbReference>
<evidence type="ECO:0000256" key="9">
    <source>
        <dbReference type="RuleBase" id="RU362042"/>
    </source>
</evidence>
<evidence type="ECO:0000256" key="1">
    <source>
        <dbReference type="ARBA" id="ARBA00000677"/>
    </source>
</evidence>
<feature type="active site" evidence="7">
    <location>
        <position position="36"/>
    </location>
</feature>
<evidence type="ECO:0000256" key="4">
    <source>
        <dbReference type="ARBA" id="ARBA00013208"/>
    </source>
</evidence>
<sequence>MLKGIGSWILDIIIILIVVYLITTFVGQRTSVIGDSMKPTLQNGNQVIIDKLSYRFTEPKRFDVIVFPYKMNPNQLYIKRVIGLPGETIQLVNGEIYIDGAVLEEDYGLEVFLNAGIGTDPVVIADGEYFVLGDNRNNSSDSRFVDVGNVPKGDIVGRAWIKIWPLKDFGLLKHD</sequence>
<evidence type="ECO:0000313" key="11">
    <source>
        <dbReference type="EMBL" id="TCT16981.1"/>
    </source>
</evidence>